<comment type="caution">
    <text evidence="2">The sequence shown here is derived from an EMBL/GenBank/DDBJ whole genome shotgun (WGS) entry which is preliminary data.</text>
</comment>
<gene>
    <name evidence="2" type="ORF">PXEA_LOCUS35001</name>
</gene>
<feature type="compositionally biased region" description="Low complexity" evidence="1">
    <location>
        <begin position="144"/>
        <end position="158"/>
    </location>
</feature>
<dbReference type="Proteomes" id="UP000784294">
    <property type="component" value="Unassembled WGS sequence"/>
</dbReference>
<proteinExistence type="predicted"/>
<name>A0A448XPB8_9PLAT</name>
<evidence type="ECO:0000313" key="2">
    <source>
        <dbReference type="EMBL" id="VEL41561.1"/>
    </source>
</evidence>
<reference evidence="2" key="1">
    <citation type="submission" date="2018-11" db="EMBL/GenBank/DDBJ databases">
        <authorList>
            <consortium name="Pathogen Informatics"/>
        </authorList>
    </citation>
    <scope>NUCLEOTIDE SEQUENCE</scope>
</reference>
<organism evidence="2 3">
    <name type="scientific">Protopolystoma xenopodis</name>
    <dbReference type="NCBI Taxonomy" id="117903"/>
    <lineage>
        <taxon>Eukaryota</taxon>
        <taxon>Metazoa</taxon>
        <taxon>Spiralia</taxon>
        <taxon>Lophotrochozoa</taxon>
        <taxon>Platyhelminthes</taxon>
        <taxon>Monogenea</taxon>
        <taxon>Polyopisthocotylea</taxon>
        <taxon>Polystomatidea</taxon>
        <taxon>Polystomatidae</taxon>
        <taxon>Protopolystoma</taxon>
    </lineage>
</organism>
<feature type="region of interest" description="Disordered" evidence="1">
    <location>
        <begin position="139"/>
        <end position="164"/>
    </location>
</feature>
<evidence type="ECO:0000256" key="1">
    <source>
        <dbReference type="SAM" id="MobiDB-lite"/>
    </source>
</evidence>
<accession>A0A448XPB8</accession>
<evidence type="ECO:0000313" key="3">
    <source>
        <dbReference type="Proteomes" id="UP000784294"/>
    </source>
</evidence>
<sequence length="290" mass="31661">QHYLDQPTPDSQTANNEALHRQFQGERPFNFESRRSYQAIPAYENGCSLGAFDLPGSRLGVGQAYFVSLTEENGLSETMNTGTTGGPAAPYPLSFTPSFGVSLGYNHTNRLIFDREEASPTTGEVAEHRQQHHMLQFDHPLFRPTSGSPPSTPSSLALPPVPRGLQASVSSTASASFDLQLPTQFICSSYPHQQPQQQQPQQQQMVQPQLPTAYCSLSGLAPISRQDSLCAECKNQLASTGRLEPGNGLACTCGYNGEMASQSLLNAAEWMRVYNCLSLLVHELYFLSSV</sequence>
<dbReference type="EMBL" id="CAAALY010269926">
    <property type="protein sequence ID" value="VEL41561.1"/>
    <property type="molecule type" value="Genomic_DNA"/>
</dbReference>
<keyword evidence="3" id="KW-1185">Reference proteome</keyword>
<dbReference type="AlphaFoldDB" id="A0A448XPB8"/>
<feature type="non-terminal residue" evidence="2">
    <location>
        <position position="1"/>
    </location>
</feature>
<protein>
    <submittedName>
        <fullName evidence="2">Uncharacterized protein</fullName>
    </submittedName>
</protein>